<evidence type="ECO:0000259" key="1">
    <source>
        <dbReference type="Pfam" id="PF07463"/>
    </source>
</evidence>
<protein>
    <submittedName>
        <fullName evidence="3">HNH endonuclease</fullName>
    </submittedName>
</protein>
<evidence type="ECO:0000259" key="2">
    <source>
        <dbReference type="Pfam" id="PF13392"/>
    </source>
</evidence>
<dbReference type="KEGG" id="vg:14515350"/>
<dbReference type="Pfam" id="PF07463">
    <property type="entry name" value="NUMOD4"/>
    <property type="match status" value="1"/>
</dbReference>
<feature type="domain" description="NUMOD4" evidence="1">
    <location>
        <begin position="2"/>
        <end position="45"/>
    </location>
</feature>
<reference evidence="4" key="1">
    <citation type="submission" date="2011-11" db="EMBL/GenBank/DDBJ databases">
        <title>Escape from toxin-antitoxin mediated abortive infection can occur by recombination within a generalized transducing phage of Pectobacterium atrosepticum.</title>
        <authorList>
            <person name="Blower T.R."/>
            <person name="Evans T.J."/>
            <person name="Przybilski R."/>
            <person name="Fineran P.C."/>
            <person name="Salmond G.P.C."/>
        </authorList>
    </citation>
    <scope>NUCLEOTIDE SEQUENCE [LARGE SCALE GENOMIC DNA]</scope>
</reference>
<dbReference type="EMBL" id="JQ015307">
    <property type="protein sequence ID" value="AEZ66321.1"/>
    <property type="molecule type" value="Genomic_DNA"/>
</dbReference>
<reference evidence="3 4" key="2">
    <citation type="journal article" date="2012" name="PLoS Genet.">
        <title>Viral evasion of a bacterial suicide system by RNA-based molecular mimicry enables infectious altruism.</title>
        <authorList>
            <person name="Blower T.R."/>
            <person name="Evans T.J."/>
            <person name="Przybilski R."/>
            <person name="Fineran P.C."/>
            <person name="Salmond G.P."/>
        </authorList>
    </citation>
    <scope>NUCLEOTIDE SEQUENCE [LARGE SCALE GENOMIC DNA]</scope>
</reference>
<dbReference type="SUPFAM" id="SSF54060">
    <property type="entry name" value="His-Me finger endonucleases"/>
    <property type="match status" value="1"/>
</dbReference>
<name>K9L511_9CAUD</name>
<dbReference type="Proteomes" id="UP000010999">
    <property type="component" value="Segment"/>
</dbReference>
<dbReference type="OrthoDB" id="21336at10239"/>
<dbReference type="InterPro" id="IPR003615">
    <property type="entry name" value="HNH_nuc"/>
</dbReference>
<dbReference type="Gene3D" id="3.90.75.20">
    <property type="match status" value="1"/>
</dbReference>
<evidence type="ECO:0000313" key="4">
    <source>
        <dbReference type="Proteomes" id="UP000010999"/>
    </source>
</evidence>
<dbReference type="GeneID" id="14515350"/>
<evidence type="ECO:0000313" key="3">
    <source>
        <dbReference type="EMBL" id="AEZ66321.1"/>
    </source>
</evidence>
<feature type="domain" description="HNH nuclease" evidence="2">
    <location>
        <begin position="53"/>
        <end position="95"/>
    </location>
</feature>
<proteinExistence type="predicted"/>
<keyword evidence="3" id="KW-0540">Nuclease</keyword>
<dbReference type="Pfam" id="PF13392">
    <property type="entry name" value="HNH_3"/>
    <property type="match status" value="1"/>
</dbReference>
<sequence length="163" mass="18609">MEKWKVTDGEDRYEVSDSGRVRNLKTGSIKSLRLDKYGYPRVTLYPSGRSYTIHRLVAKAFIAIKVGKDQVNHKDGNKTNNSVTNLEWCTTKENAIHRSLVLYPNSEKSRGENNAANKFSEEVVRSVKYGDFENLTQKEIGGLFGMSRQQVGAIRRGDQWKHL</sequence>
<dbReference type="RefSeq" id="YP_007392617.1">
    <property type="nucleotide sequence ID" value="NC_020201.1"/>
</dbReference>
<gene>
    <name evidence="3" type="ORF">phiTE_155</name>
</gene>
<keyword evidence="3" id="KW-0255">Endonuclease</keyword>
<dbReference type="InterPro" id="IPR010902">
    <property type="entry name" value="NUMOD4"/>
</dbReference>
<keyword evidence="3" id="KW-0378">Hydrolase</keyword>
<organism evidence="3 4">
    <name type="scientific">Pectobacterium phage phiTE</name>
    <dbReference type="NCBI Taxonomy" id="1116482"/>
    <lineage>
        <taxon>Viruses</taxon>
        <taxon>Duplodnaviria</taxon>
        <taxon>Heunggongvirae</taxon>
        <taxon>Uroviricota</taxon>
        <taxon>Caudoviricetes</taxon>
        <taxon>Vequintavirinae</taxon>
        <taxon>Certrevirus</taxon>
        <taxon>Certrevirus phiTE</taxon>
    </lineage>
</organism>
<keyword evidence="4" id="KW-1185">Reference proteome</keyword>
<accession>K9L511</accession>
<dbReference type="GO" id="GO:0016788">
    <property type="term" value="F:hydrolase activity, acting on ester bonds"/>
    <property type="evidence" value="ECO:0007669"/>
    <property type="project" value="InterPro"/>
</dbReference>
<dbReference type="InterPro" id="IPR044925">
    <property type="entry name" value="His-Me_finger_sf"/>
</dbReference>
<dbReference type="GO" id="GO:0004519">
    <property type="term" value="F:endonuclease activity"/>
    <property type="evidence" value="ECO:0007669"/>
    <property type="project" value="UniProtKB-KW"/>
</dbReference>